<dbReference type="PANTHER" id="PTHR30461:SF23">
    <property type="entry name" value="DNA RECOMBINASE-RELATED"/>
    <property type="match status" value="1"/>
</dbReference>
<protein>
    <recommendedName>
        <fullName evidence="5">Recombinase domain-containing protein</fullName>
    </recommendedName>
</protein>
<dbReference type="InterPro" id="IPR011109">
    <property type="entry name" value="DNA_bind_recombinase_dom"/>
</dbReference>
<dbReference type="PANTHER" id="PTHR30461">
    <property type="entry name" value="DNA-INVERTASE FROM LAMBDOID PROPHAGE"/>
    <property type="match status" value="1"/>
</dbReference>
<dbReference type="Pfam" id="PF07508">
    <property type="entry name" value="Recombinase"/>
    <property type="match status" value="1"/>
</dbReference>
<proteinExistence type="predicted"/>
<feature type="domain" description="Resolvase/invertase-type recombinase catalytic" evidence="1">
    <location>
        <begin position="11"/>
        <end position="158"/>
    </location>
</feature>
<dbReference type="AlphaFoldDB" id="A0A1F7J3Q5"/>
<dbReference type="PROSITE" id="PS51736">
    <property type="entry name" value="RECOMBINASES_3"/>
    <property type="match status" value="1"/>
</dbReference>
<dbReference type="Pfam" id="PF00239">
    <property type="entry name" value="Resolvase"/>
    <property type="match status" value="1"/>
</dbReference>
<dbReference type="Gene3D" id="3.90.1750.20">
    <property type="entry name" value="Putative Large Serine Recombinase, Chain B, Domain 2"/>
    <property type="match status" value="1"/>
</dbReference>
<dbReference type="Gene3D" id="3.40.50.1390">
    <property type="entry name" value="Resolvase, N-terminal catalytic domain"/>
    <property type="match status" value="1"/>
</dbReference>
<evidence type="ECO:0000259" key="1">
    <source>
        <dbReference type="PROSITE" id="PS51736"/>
    </source>
</evidence>
<dbReference type="Proteomes" id="UP000178558">
    <property type="component" value="Unassembled WGS sequence"/>
</dbReference>
<comment type="caution">
    <text evidence="3">The sequence shown here is derived from an EMBL/GenBank/DDBJ whole genome shotgun (WGS) entry which is preliminary data.</text>
</comment>
<dbReference type="PROSITE" id="PS51737">
    <property type="entry name" value="RECOMBINASE_DNA_BIND"/>
    <property type="match status" value="1"/>
</dbReference>
<evidence type="ECO:0000313" key="4">
    <source>
        <dbReference type="Proteomes" id="UP000178558"/>
    </source>
</evidence>
<sequence>MAKEDKNRKTQYCLYARKSSESDERQAMSIDSQIKEMHALASREGLFIKEVREESHSAKASGGRPVFNQILVDIEQGEFSGLLTWAPDRLSRNAGDLGKLVDLMDQEKLHKIKTYSQSFGNNPNEKFLLMILCSQAKLENDNRGINVKRGLRAKCEVGWRPGGAPLGYLNVMSNGNRIEQILIDKERASIIKQLFIRVAEKGHSGRVLKKWLDTIGFTTKTGHKLALSKVYATLKNPFYYGEFEYGNVWYKGAHEPLISKELFDKVQAHLVVAPKKWHEKIFPFKVLCICGSCGGGVTAEERYKKLKYGGSTKHVYYHCARSVDYECDEPYITEKDLIQQLAAHIGTIKINEKLLTKRLKEEIERFHTLRSKVLHKEYLDGNLNEFDYPERDPVPHDTAQAYLLHVLQAGTAEERQQILSVIQTKFTLRNRVLRIK</sequence>
<dbReference type="SMART" id="SM00857">
    <property type="entry name" value="Resolvase"/>
    <property type="match status" value="1"/>
</dbReference>
<dbReference type="InterPro" id="IPR038109">
    <property type="entry name" value="DNA_bind_recomb_sf"/>
</dbReference>
<dbReference type="Pfam" id="PF13408">
    <property type="entry name" value="Zn_ribbon_recom"/>
    <property type="match status" value="1"/>
</dbReference>
<evidence type="ECO:0008006" key="5">
    <source>
        <dbReference type="Google" id="ProtNLM"/>
    </source>
</evidence>
<dbReference type="CDD" id="cd00338">
    <property type="entry name" value="Ser_Recombinase"/>
    <property type="match status" value="1"/>
</dbReference>
<dbReference type="InterPro" id="IPR036162">
    <property type="entry name" value="Resolvase-like_N_sf"/>
</dbReference>
<dbReference type="GO" id="GO:0000150">
    <property type="term" value="F:DNA strand exchange activity"/>
    <property type="evidence" value="ECO:0007669"/>
    <property type="project" value="InterPro"/>
</dbReference>
<dbReference type="EMBL" id="MGAQ01000020">
    <property type="protein sequence ID" value="OGK50236.1"/>
    <property type="molecule type" value="Genomic_DNA"/>
</dbReference>
<evidence type="ECO:0000313" key="3">
    <source>
        <dbReference type="EMBL" id="OGK50236.1"/>
    </source>
</evidence>
<dbReference type="InterPro" id="IPR025827">
    <property type="entry name" value="Zn_ribbon_recom_dom"/>
</dbReference>
<organism evidence="3 4">
    <name type="scientific">Candidatus Roizmanbacteria bacterium RIFCSPLOWO2_01_FULL_40_42</name>
    <dbReference type="NCBI Taxonomy" id="1802066"/>
    <lineage>
        <taxon>Bacteria</taxon>
        <taxon>Candidatus Roizmaniibacteriota</taxon>
    </lineage>
</organism>
<evidence type="ECO:0000259" key="2">
    <source>
        <dbReference type="PROSITE" id="PS51737"/>
    </source>
</evidence>
<gene>
    <name evidence="3" type="ORF">A3B50_00440</name>
</gene>
<name>A0A1F7J3Q5_9BACT</name>
<feature type="domain" description="Recombinase" evidence="2">
    <location>
        <begin position="165"/>
        <end position="277"/>
    </location>
</feature>
<reference evidence="3 4" key="1">
    <citation type="journal article" date="2016" name="Nat. Commun.">
        <title>Thousands of microbial genomes shed light on interconnected biogeochemical processes in an aquifer system.</title>
        <authorList>
            <person name="Anantharaman K."/>
            <person name="Brown C.T."/>
            <person name="Hug L.A."/>
            <person name="Sharon I."/>
            <person name="Castelle C.J."/>
            <person name="Probst A.J."/>
            <person name="Thomas B.C."/>
            <person name="Singh A."/>
            <person name="Wilkins M.J."/>
            <person name="Karaoz U."/>
            <person name="Brodie E.L."/>
            <person name="Williams K.H."/>
            <person name="Hubbard S.S."/>
            <person name="Banfield J.F."/>
        </authorList>
    </citation>
    <scope>NUCLEOTIDE SEQUENCE [LARGE SCALE GENOMIC DNA]</scope>
</reference>
<dbReference type="InterPro" id="IPR050639">
    <property type="entry name" value="SSR_resolvase"/>
</dbReference>
<dbReference type="SUPFAM" id="SSF53041">
    <property type="entry name" value="Resolvase-like"/>
    <property type="match status" value="1"/>
</dbReference>
<dbReference type="GO" id="GO:0003677">
    <property type="term" value="F:DNA binding"/>
    <property type="evidence" value="ECO:0007669"/>
    <property type="project" value="InterPro"/>
</dbReference>
<dbReference type="InterPro" id="IPR006119">
    <property type="entry name" value="Resolv_N"/>
</dbReference>
<accession>A0A1F7J3Q5</accession>